<feature type="disulfide bond" evidence="4">
    <location>
        <begin position="74"/>
        <end position="85"/>
    </location>
</feature>
<evidence type="ECO:0000256" key="1">
    <source>
        <dbReference type="ARBA" id="ARBA00022679"/>
    </source>
</evidence>
<keyword evidence="4" id="KW-1015">Disulfide bond</keyword>
<dbReference type="EMBL" id="BLXT01005191">
    <property type="protein sequence ID" value="GFO20657.1"/>
    <property type="molecule type" value="Genomic_DNA"/>
</dbReference>
<keyword evidence="2" id="KW-0325">Glycoprotein</keyword>
<dbReference type="Proteomes" id="UP000735302">
    <property type="component" value="Unassembled WGS sequence"/>
</dbReference>
<evidence type="ECO:0000313" key="7">
    <source>
        <dbReference type="Proteomes" id="UP000735302"/>
    </source>
</evidence>
<organism evidence="6 7">
    <name type="scientific">Plakobranchus ocellatus</name>
    <dbReference type="NCBI Taxonomy" id="259542"/>
    <lineage>
        <taxon>Eukaryota</taxon>
        <taxon>Metazoa</taxon>
        <taxon>Spiralia</taxon>
        <taxon>Lophotrochozoa</taxon>
        <taxon>Mollusca</taxon>
        <taxon>Gastropoda</taxon>
        <taxon>Heterobranchia</taxon>
        <taxon>Euthyneura</taxon>
        <taxon>Panpulmonata</taxon>
        <taxon>Sacoglossa</taxon>
        <taxon>Placobranchoidea</taxon>
        <taxon>Plakobranchidae</taxon>
        <taxon>Plakobranchus</taxon>
    </lineage>
</organism>
<dbReference type="InterPro" id="IPR000863">
    <property type="entry name" value="Sulfotransferase_dom"/>
</dbReference>
<dbReference type="Pfam" id="PF00685">
    <property type="entry name" value="Sulfotransfer_1"/>
    <property type="match status" value="1"/>
</dbReference>
<dbReference type="PANTHER" id="PTHR10605:SF72">
    <property type="entry name" value="HEPARAN SULFATE 3-O SULFOTRANSFERASE-B, ISOFORM A"/>
    <property type="match status" value="1"/>
</dbReference>
<dbReference type="AlphaFoldDB" id="A0AAV4BNX0"/>
<protein>
    <submittedName>
        <fullName evidence="6">Sulfotransferase</fullName>
    </submittedName>
</protein>
<reference evidence="6 7" key="1">
    <citation type="journal article" date="2021" name="Elife">
        <title>Chloroplast acquisition without the gene transfer in kleptoplastic sea slugs, Plakobranchus ocellatus.</title>
        <authorList>
            <person name="Maeda T."/>
            <person name="Takahashi S."/>
            <person name="Yoshida T."/>
            <person name="Shimamura S."/>
            <person name="Takaki Y."/>
            <person name="Nagai Y."/>
            <person name="Toyoda A."/>
            <person name="Suzuki Y."/>
            <person name="Arimoto A."/>
            <person name="Ishii H."/>
            <person name="Satoh N."/>
            <person name="Nishiyama T."/>
            <person name="Hasebe M."/>
            <person name="Maruyama T."/>
            <person name="Minagawa J."/>
            <person name="Obokata J."/>
            <person name="Shigenobu S."/>
        </authorList>
    </citation>
    <scope>NUCLEOTIDE SEQUENCE [LARGE SCALE GENOMIC DNA]</scope>
</reference>
<dbReference type="InterPro" id="IPR027417">
    <property type="entry name" value="P-loop_NTPase"/>
</dbReference>
<evidence type="ECO:0000256" key="4">
    <source>
        <dbReference type="PIRSR" id="PIRSR637359-3"/>
    </source>
</evidence>
<evidence type="ECO:0000259" key="5">
    <source>
        <dbReference type="Pfam" id="PF00685"/>
    </source>
</evidence>
<evidence type="ECO:0000256" key="2">
    <source>
        <dbReference type="ARBA" id="ARBA00023180"/>
    </source>
</evidence>
<gene>
    <name evidence="6" type="ORF">PoB_004716200</name>
</gene>
<evidence type="ECO:0000313" key="6">
    <source>
        <dbReference type="EMBL" id="GFO20657.1"/>
    </source>
</evidence>
<keyword evidence="1" id="KW-0808">Transferase</keyword>
<dbReference type="SUPFAM" id="SSF52540">
    <property type="entry name" value="P-loop containing nucleoside triphosphate hydrolases"/>
    <property type="match status" value="1"/>
</dbReference>
<evidence type="ECO:0000256" key="3">
    <source>
        <dbReference type="PIRSR" id="PIRSR637359-2"/>
    </source>
</evidence>
<sequence length="133" mass="16004">MVNNDSNTVMAGLYVEHLKNWLDVFSIDQMHVMEGMELIRQPYREIKKVEAFLELPNVLRESNFYLNQTRGFYCPRPFYSRQPECLSDAKGVPHPKLRPEAQKLIYDFYRPYNEKLFQIIGKRFHWEPEEESE</sequence>
<dbReference type="PANTHER" id="PTHR10605">
    <property type="entry name" value="HEPARAN SULFATE SULFOTRANSFERASE"/>
    <property type="match status" value="1"/>
</dbReference>
<comment type="caution">
    <text evidence="6">The sequence shown here is derived from an EMBL/GenBank/DDBJ whole genome shotgun (WGS) entry which is preliminary data.</text>
</comment>
<proteinExistence type="predicted"/>
<dbReference type="Gene3D" id="3.40.50.300">
    <property type="entry name" value="P-loop containing nucleotide triphosphate hydrolases"/>
    <property type="match status" value="1"/>
</dbReference>
<feature type="domain" description="Sulfotransferase" evidence="5">
    <location>
        <begin position="7"/>
        <end position="76"/>
    </location>
</feature>
<dbReference type="InterPro" id="IPR037359">
    <property type="entry name" value="NST/OST"/>
</dbReference>
<feature type="binding site" evidence="3">
    <location>
        <position position="73"/>
    </location>
    <ligand>
        <name>3'-phosphoadenylyl sulfate</name>
        <dbReference type="ChEBI" id="CHEBI:58339"/>
    </ligand>
</feature>
<feature type="binding site" evidence="3">
    <location>
        <begin position="90"/>
        <end position="94"/>
    </location>
    <ligand>
        <name>3'-phosphoadenylyl sulfate</name>
        <dbReference type="ChEBI" id="CHEBI:58339"/>
    </ligand>
</feature>
<accession>A0AAV4BNX0</accession>
<name>A0AAV4BNX0_9GAST</name>
<dbReference type="GO" id="GO:0008467">
    <property type="term" value="F:[heparan sulfate]-glucosamine 3-sulfotransferase activity"/>
    <property type="evidence" value="ECO:0007669"/>
    <property type="project" value="TreeGrafter"/>
</dbReference>
<keyword evidence="7" id="KW-1185">Reference proteome</keyword>